<evidence type="ECO:0000256" key="4">
    <source>
        <dbReference type="ARBA" id="ARBA00012748"/>
    </source>
</evidence>
<gene>
    <name evidence="13" type="ORF">SAMN05444007_11097</name>
</gene>
<evidence type="ECO:0000256" key="5">
    <source>
        <dbReference type="ARBA" id="ARBA00022576"/>
    </source>
</evidence>
<dbReference type="InterPro" id="IPR001917">
    <property type="entry name" value="Aminotrans_II_pyridoxalP_BS"/>
</dbReference>
<reference evidence="13 14" key="1">
    <citation type="submission" date="2016-10" db="EMBL/GenBank/DDBJ databases">
        <authorList>
            <person name="de Groot N.N."/>
        </authorList>
    </citation>
    <scope>NUCLEOTIDE SEQUENCE [LARGE SCALE GENOMIC DNA]</scope>
    <source>
        <strain evidence="13 14">DSM 29340</strain>
    </source>
</reference>
<dbReference type="InterPro" id="IPR004839">
    <property type="entry name" value="Aminotransferase_I/II_large"/>
</dbReference>
<dbReference type="InterPro" id="IPR015424">
    <property type="entry name" value="PyrdxlP-dep_Trfase"/>
</dbReference>
<dbReference type="RefSeq" id="WP_092369614.1">
    <property type="nucleotide sequence ID" value="NZ_BMGV01000010.1"/>
</dbReference>
<dbReference type="InterPro" id="IPR050106">
    <property type="entry name" value="HistidinolP_aminotransfase"/>
</dbReference>
<comment type="pathway">
    <text evidence="2">Amino-acid biosynthesis; L-histidine biosynthesis; L-histidine from 5-phospho-alpha-D-ribose 1-diphosphate: step 7/9.</text>
</comment>
<dbReference type="AlphaFoldDB" id="A0A1H7DJT2"/>
<evidence type="ECO:0000256" key="10">
    <source>
        <dbReference type="ARBA" id="ARBA00047481"/>
    </source>
</evidence>
<organism evidence="13 14">
    <name type="scientific">Cribrihabitans marinus</name>
    <dbReference type="NCBI Taxonomy" id="1227549"/>
    <lineage>
        <taxon>Bacteria</taxon>
        <taxon>Pseudomonadati</taxon>
        <taxon>Pseudomonadota</taxon>
        <taxon>Alphaproteobacteria</taxon>
        <taxon>Rhodobacterales</taxon>
        <taxon>Paracoccaceae</taxon>
        <taxon>Cribrihabitans</taxon>
    </lineage>
</organism>
<evidence type="ECO:0000256" key="2">
    <source>
        <dbReference type="ARBA" id="ARBA00005011"/>
    </source>
</evidence>
<feature type="domain" description="Aminotransferase class I/classII large" evidence="12">
    <location>
        <begin position="26"/>
        <end position="343"/>
    </location>
</feature>
<keyword evidence="14" id="KW-1185">Reference proteome</keyword>
<dbReference type="PROSITE" id="PS00599">
    <property type="entry name" value="AA_TRANSFER_CLASS_2"/>
    <property type="match status" value="1"/>
</dbReference>
<dbReference type="Pfam" id="PF00155">
    <property type="entry name" value="Aminotran_1_2"/>
    <property type="match status" value="1"/>
</dbReference>
<evidence type="ECO:0000259" key="12">
    <source>
        <dbReference type="Pfam" id="PF00155"/>
    </source>
</evidence>
<name>A0A1H7DJT2_9RHOB</name>
<evidence type="ECO:0000256" key="7">
    <source>
        <dbReference type="ARBA" id="ARBA00022679"/>
    </source>
</evidence>
<dbReference type="GO" id="GO:0000105">
    <property type="term" value="P:L-histidine biosynthetic process"/>
    <property type="evidence" value="ECO:0007669"/>
    <property type="project" value="UniProtKB-KW"/>
</dbReference>
<keyword evidence="8 11" id="KW-0663">Pyridoxal phosphate</keyword>
<dbReference type="PANTHER" id="PTHR43643">
    <property type="entry name" value="HISTIDINOL-PHOSPHATE AMINOTRANSFERASE 2"/>
    <property type="match status" value="1"/>
</dbReference>
<accession>A0A1H7DJT2</accession>
<keyword evidence="6" id="KW-0028">Amino-acid biosynthesis</keyword>
<dbReference type="PANTHER" id="PTHR43643:SF6">
    <property type="entry name" value="HISTIDINOL-PHOSPHATE AMINOTRANSFERASE"/>
    <property type="match status" value="1"/>
</dbReference>
<keyword evidence="9" id="KW-0368">Histidine biosynthesis</keyword>
<dbReference type="GO" id="GO:0004400">
    <property type="term" value="F:histidinol-phosphate transaminase activity"/>
    <property type="evidence" value="ECO:0007669"/>
    <property type="project" value="UniProtKB-EC"/>
</dbReference>
<comment type="similarity">
    <text evidence="3">Belongs to the class-II pyridoxal-phosphate-dependent aminotransferase family. Histidinol-phosphate aminotransferase subfamily.</text>
</comment>
<keyword evidence="7 13" id="KW-0808">Transferase</keyword>
<protein>
    <recommendedName>
        <fullName evidence="4">histidinol-phosphate transaminase</fullName>
        <ecNumber evidence="4">2.6.1.9</ecNumber>
    </recommendedName>
</protein>
<evidence type="ECO:0000256" key="6">
    <source>
        <dbReference type="ARBA" id="ARBA00022605"/>
    </source>
</evidence>
<evidence type="ECO:0000313" key="13">
    <source>
        <dbReference type="EMBL" id="SEJ98495.1"/>
    </source>
</evidence>
<dbReference type="EC" id="2.6.1.9" evidence="4"/>
<dbReference type="Gene3D" id="3.90.1150.10">
    <property type="entry name" value="Aspartate Aminotransferase, domain 1"/>
    <property type="match status" value="1"/>
</dbReference>
<sequence>MIRAVDHIEKMSPYALAELKAPAGKRVVSLSQNEALRAPSPLAIEAAASALAAGHLYPDPDWWALRVALAERHAIAAAGILCGNGSMELIGCLTRAFADEQGAVLAPAHAYPFFETATRLARARFDRAPETRDGVSVDALLDAVRPDTRIVLVANPGNPTGTRISRSELCRLRNGLPGQVLLVIDEAYGEFADRLDAPMFDLIDGGDTVVLRTFSKAYALAGMRVGWGYFPTAIADQLRKVMNPNNVSAAGQAAAAAALVDQGYMRETCALTGRLRDRFVDRLRLAGFNLTESFTNFAIVRFASIDAARRADGALRAEGVIARAQGGAGLPDCLRITIGAADTLDLAAGLLEHWAEAERA</sequence>
<dbReference type="CDD" id="cd00609">
    <property type="entry name" value="AAT_like"/>
    <property type="match status" value="1"/>
</dbReference>
<keyword evidence="5 13" id="KW-0032">Aminotransferase</keyword>
<dbReference type="OrthoDB" id="9809616at2"/>
<dbReference type="InterPro" id="IPR015421">
    <property type="entry name" value="PyrdxlP-dep_Trfase_major"/>
</dbReference>
<dbReference type="Proteomes" id="UP000199379">
    <property type="component" value="Unassembled WGS sequence"/>
</dbReference>
<comment type="cofactor">
    <cofactor evidence="1 11">
        <name>pyridoxal 5'-phosphate</name>
        <dbReference type="ChEBI" id="CHEBI:597326"/>
    </cofactor>
</comment>
<dbReference type="GO" id="GO:0030170">
    <property type="term" value="F:pyridoxal phosphate binding"/>
    <property type="evidence" value="ECO:0007669"/>
    <property type="project" value="InterPro"/>
</dbReference>
<dbReference type="EMBL" id="FNYD01000010">
    <property type="protein sequence ID" value="SEJ98495.1"/>
    <property type="molecule type" value="Genomic_DNA"/>
</dbReference>
<comment type="catalytic activity">
    <reaction evidence="10">
        <text>L-histidinol phosphate + 2-oxoglutarate = 3-(imidazol-4-yl)-2-oxopropyl phosphate + L-glutamate</text>
        <dbReference type="Rhea" id="RHEA:23744"/>
        <dbReference type="ChEBI" id="CHEBI:16810"/>
        <dbReference type="ChEBI" id="CHEBI:29985"/>
        <dbReference type="ChEBI" id="CHEBI:57766"/>
        <dbReference type="ChEBI" id="CHEBI:57980"/>
        <dbReference type="EC" id="2.6.1.9"/>
    </reaction>
</comment>
<dbReference type="SUPFAM" id="SSF53383">
    <property type="entry name" value="PLP-dependent transferases"/>
    <property type="match status" value="1"/>
</dbReference>
<dbReference type="STRING" id="1227549.SAMN05444007_11097"/>
<evidence type="ECO:0000313" key="14">
    <source>
        <dbReference type="Proteomes" id="UP000199379"/>
    </source>
</evidence>
<evidence type="ECO:0000256" key="11">
    <source>
        <dbReference type="RuleBase" id="RU003693"/>
    </source>
</evidence>
<evidence type="ECO:0000256" key="1">
    <source>
        <dbReference type="ARBA" id="ARBA00001933"/>
    </source>
</evidence>
<evidence type="ECO:0000256" key="8">
    <source>
        <dbReference type="ARBA" id="ARBA00022898"/>
    </source>
</evidence>
<dbReference type="InterPro" id="IPR015422">
    <property type="entry name" value="PyrdxlP-dep_Trfase_small"/>
</dbReference>
<evidence type="ECO:0000256" key="9">
    <source>
        <dbReference type="ARBA" id="ARBA00023102"/>
    </source>
</evidence>
<dbReference type="Gene3D" id="3.40.640.10">
    <property type="entry name" value="Type I PLP-dependent aspartate aminotransferase-like (Major domain)"/>
    <property type="match status" value="1"/>
</dbReference>
<evidence type="ECO:0000256" key="3">
    <source>
        <dbReference type="ARBA" id="ARBA00007970"/>
    </source>
</evidence>
<proteinExistence type="inferred from homology"/>